<dbReference type="PROSITE" id="PS50020">
    <property type="entry name" value="WW_DOMAIN_2"/>
    <property type="match status" value="1"/>
</dbReference>
<comment type="caution">
    <text evidence="2">The sequence shown here is derived from an EMBL/GenBank/DDBJ whole genome shotgun (WGS) entry which is preliminary data.</text>
</comment>
<dbReference type="EMBL" id="BRYB01002824">
    <property type="protein sequence ID" value="GMI26014.1"/>
    <property type="molecule type" value="Genomic_DNA"/>
</dbReference>
<name>A0ABQ6MGW8_9STRA</name>
<proteinExistence type="predicted"/>
<evidence type="ECO:0000259" key="1">
    <source>
        <dbReference type="PROSITE" id="PS50020"/>
    </source>
</evidence>
<dbReference type="SUPFAM" id="SSF51045">
    <property type="entry name" value="WW domain"/>
    <property type="match status" value="1"/>
</dbReference>
<dbReference type="PROSITE" id="PS01159">
    <property type="entry name" value="WW_DOMAIN_1"/>
    <property type="match status" value="1"/>
</dbReference>
<gene>
    <name evidence="2" type="ORF">TeGR_g4919</name>
</gene>
<evidence type="ECO:0000313" key="2">
    <source>
        <dbReference type="EMBL" id="GMI26014.1"/>
    </source>
</evidence>
<evidence type="ECO:0000313" key="3">
    <source>
        <dbReference type="Proteomes" id="UP001165060"/>
    </source>
</evidence>
<protein>
    <recommendedName>
        <fullName evidence="1">WW domain-containing protein</fullName>
    </recommendedName>
</protein>
<feature type="domain" description="WW" evidence="1">
    <location>
        <begin position="76"/>
        <end position="109"/>
    </location>
</feature>
<dbReference type="Gene3D" id="2.20.70.10">
    <property type="match status" value="1"/>
</dbReference>
<dbReference type="SMART" id="SM00456">
    <property type="entry name" value="WW"/>
    <property type="match status" value="1"/>
</dbReference>
<sequence>NSCTAHVIRKALEKTFPALPFIKVRHTSSEDYELENCAVVEFSSARDAWDMFEACKHGGSQPSFIRVVEDEREVPPPLPAGWTELKDHEGRKYFFCEAERATQWTNPALERDLVLELCGDEVWGRRRHGWR</sequence>
<dbReference type="InterPro" id="IPR001202">
    <property type="entry name" value="WW_dom"/>
</dbReference>
<keyword evidence="3" id="KW-1185">Reference proteome</keyword>
<dbReference type="InterPro" id="IPR036020">
    <property type="entry name" value="WW_dom_sf"/>
</dbReference>
<accession>A0ABQ6MGW8</accession>
<organism evidence="2 3">
    <name type="scientific">Tetraparma gracilis</name>
    <dbReference type="NCBI Taxonomy" id="2962635"/>
    <lineage>
        <taxon>Eukaryota</taxon>
        <taxon>Sar</taxon>
        <taxon>Stramenopiles</taxon>
        <taxon>Ochrophyta</taxon>
        <taxon>Bolidophyceae</taxon>
        <taxon>Parmales</taxon>
        <taxon>Triparmaceae</taxon>
        <taxon>Tetraparma</taxon>
    </lineage>
</organism>
<reference evidence="2 3" key="1">
    <citation type="journal article" date="2023" name="Commun. Biol.">
        <title>Genome analysis of Parmales, the sister group of diatoms, reveals the evolutionary specialization of diatoms from phago-mixotrophs to photoautotrophs.</title>
        <authorList>
            <person name="Ban H."/>
            <person name="Sato S."/>
            <person name="Yoshikawa S."/>
            <person name="Yamada K."/>
            <person name="Nakamura Y."/>
            <person name="Ichinomiya M."/>
            <person name="Sato N."/>
            <person name="Blanc-Mathieu R."/>
            <person name="Endo H."/>
            <person name="Kuwata A."/>
            <person name="Ogata H."/>
        </authorList>
    </citation>
    <scope>NUCLEOTIDE SEQUENCE [LARGE SCALE GENOMIC DNA]</scope>
</reference>
<feature type="non-terminal residue" evidence="2">
    <location>
        <position position="1"/>
    </location>
</feature>
<dbReference type="CDD" id="cd00201">
    <property type="entry name" value="WW"/>
    <property type="match status" value="1"/>
</dbReference>
<dbReference type="Proteomes" id="UP001165060">
    <property type="component" value="Unassembled WGS sequence"/>
</dbReference>